<sequence length="76" mass="8295">MKLIPNTTPATSQAFSSLVTCLGQYDWCGPSRELISDSQLPLLTISLVGVEPTSHCGLPISLQRYSHLTADVKYED</sequence>
<name>A0A2S3U9J1_LACPN</name>
<evidence type="ECO:0000313" key="2">
    <source>
        <dbReference type="Proteomes" id="UP000236990"/>
    </source>
</evidence>
<dbReference type="EMBL" id="NKCZ01000049">
    <property type="protein sequence ID" value="POD89018.1"/>
    <property type="molecule type" value="Genomic_DNA"/>
</dbReference>
<gene>
    <name evidence="1" type="ORF">S101258_00245</name>
</gene>
<accession>A0A2S3U9J1</accession>
<proteinExistence type="predicted"/>
<evidence type="ECO:0000313" key="1">
    <source>
        <dbReference type="EMBL" id="POD89018.1"/>
    </source>
</evidence>
<dbReference type="Proteomes" id="UP000236990">
    <property type="component" value="Unassembled WGS sequence"/>
</dbReference>
<reference evidence="1 2" key="1">
    <citation type="submission" date="2017-06" db="EMBL/GenBank/DDBJ databases">
        <title>Genome sequence of Lactobacillus plantarum subsp. plantarum strain SRCM101258.</title>
        <authorList>
            <person name="Cho S.H."/>
        </authorList>
    </citation>
    <scope>NUCLEOTIDE SEQUENCE [LARGE SCALE GENOMIC DNA]</scope>
    <source>
        <strain evidence="1 2">SRCM101258</strain>
    </source>
</reference>
<dbReference type="AlphaFoldDB" id="A0A2S3U9J1"/>
<organism evidence="1 2">
    <name type="scientific">Lactiplantibacillus plantarum subsp. plantarum</name>
    <dbReference type="NCBI Taxonomy" id="337330"/>
    <lineage>
        <taxon>Bacteria</taxon>
        <taxon>Bacillati</taxon>
        <taxon>Bacillota</taxon>
        <taxon>Bacilli</taxon>
        <taxon>Lactobacillales</taxon>
        <taxon>Lactobacillaceae</taxon>
        <taxon>Lactiplantibacillus</taxon>
    </lineage>
</organism>
<protein>
    <submittedName>
        <fullName evidence="1">Uncharacterized protein</fullName>
    </submittedName>
</protein>
<comment type="caution">
    <text evidence="1">The sequence shown here is derived from an EMBL/GenBank/DDBJ whole genome shotgun (WGS) entry which is preliminary data.</text>
</comment>